<dbReference type="GO" id="GO:0003824">
    <property type="term" value="F:catalytic activity"/>
    <property type="evidence" value="ECO:0007669"/>
    <property type="project" value="InterPro"/>
</dbReference>
<accession>A0A1J4SAX5</accession>
<dbReference type="InterPro" id="IPR007197">
    <property type="entry name" value="rSAM"/>
</dbReference>
<comment type="caution">
    <text evidence="7">The sequence shown here is derived from an EMBL/GenBank/DDBJ whole genome shotgun (WGS) entry which is preliminary data.</text>
</comment>
<evidence type="ECO:0000256" key="3">
    <source>
        <dbReference type="ARBA" id="ARBA00023004"/>
    </source>
</evidence>
<dbReference type="AlphaFoldDB" id="A0A1J4SAX5"/>
<dbReference type="CDD" id="cd01335">
    <property type="entry name" value="Radical_SAM"/>
    <property type="match status" value="1"/>
</dbReference>
<dbReference type="InterPro" id="IPR058240">
    <property type="entry name" value="rSAM_sf"/>
</dbReference>
<evidence type="ECO:0000256" key="2">
    <source>
        <dbReference type="ARBA" id="ARBA00022723"/>
    </source>
</evidence>
<gene>
    <name evidence="7" type="ORF">AUJ66_05735</name>
</gene>
<dbReference type="GO" id="GO:0046872">
    <property type="term" value="F:metal ion binding"/>
    <property type="evidence" value="ECO:0007669"/>
    <property type="project" value="UniProtKB-KW"/>
</dbReference>
<evidence type="ECO:0000313" key="8">
    <source>
        <dbReference type="Proteomes" id="UP000182278"/>
    </source>
</evidence>
<organism evidence="7 8">
    <name type="scientific">Candidatus Desantisbacteria bacterium CG1_02_38_46</name>
    <dbReference type="NCBI Taxonomy" id="1817893"/>
    <lineage>
        <taxon>Bacteria</taxon>
        <taxon>Candidatus Desantisiibacteriota</taxon>
    </lineage>
</organism>
<sequence length="329" mass="36973">MTKLQEIDKIKLEERVKEAYSLLSPCHLCPRNCKVNRLKDKRGYCKAGLLPEIASFHPHYGEEPPISGCMGSGTIFFSHCSLRCVFCQNYSLSQMGEGSEVSIEELANIMLKLQKLGCHNINFVTPTHYTAQILTALVIAKEKDLKIPLVYNCGGYESVETLKILDGIIDIYMPDFKYGDNASAKKYSSAPDYVEVAKSAHKEMHRQVGDLVIENGVAVKGLLIRHLVMPDVRACSDRVFEFIAKELSPDTAVNIMAQYYPTHLAYKYPEIDRFPTINEYSQALQTAKDTGLNYGWRQTVSTLVREKKPEWKNGKAPDSDILTHGVGKV</sequence>
<feature type="binding site" evidence="5">
    <location>
        <position position="80"/>
    </location>
    <ligand>
        <name>[4Fe-4S] cluster</name>
        <dbReference type="ChEBI" id="CHEBI:49883"/>
        <note>4Fe-4S-S-AdoMet</note>
    </ligand>
</feature>
<dbReference type="SUPFAM" id="SSF102114">
    <property type="entry name" value="Radical SAM enzymes"/>
    <property type="match status" value="1"/>
</dbReference>
<evidence type="ECO:0000256" key="1">
    <source>
        <dbReference type="ARBA" id="ARBA00022691"/>
    </source>
</evidence>
<reference evidence="7 8" key="1">
    <citation type="journal article" date="2016" name="Environ. Microbiol.">
        <title>Genomic resolution of a cold subsurface aquifer community provides metabolic insights for novel microbes adapted to high CO concentrations.</title>
        <authorList>
            <person name="Probst A.J."/>
            <person name="Castelle C.J."/>
            <person name="Singh A."/>
            <person name="Brown C.T."/>
            <person name="Anantharaman K."/>
            <person name="Sharon I."/>
            <person name="Hug L.A."/>
            <person name="Burstein D."/>
            <person name="Emerson J.B."/>
            <person name="Thomas B.C."/>
            <person name="Banfield J.F."/>
        </authorList>
    </citation>
    <scope>NUCLEOTIDE SEQUENCE [LARGE SCALE GENOMIC DNA]</scope>
    <source>
        <strain evidence="7">CG1_02_38_46</strain>
    </source>
</reference>
<dbReference type="InterPro" id="IPR013785">
    <property type="entry name" value="Aldolase_TIM"/>
</dbReference>
<dbReference type="STRING" id="1817893.AUJ66_05735"/>
<dbReference type="PANTHER" id="PTHR43075:SF1">
    <property type="entry name" value="FORMATE LYASE ACTIVATING ENZYME, PUTATIVE (AFU_ORTHOLOGUE AFUA_2G15630)-RELATED"/>
    <property type="match status" value="1"/>
</dbReference>
<keyword evidence="4 5" id="KW-0411">Iron-sulfur</keyword>
<dbReference type="Pfam" id="PF04055">
    <property type="entry name" value="Radical_SAM"/>
    <property type="match status" value="1"/>
</dbReference>
<dbReference type="EMBL" id="MNUO01000089">
    <property type="protein sequence ID" value="OIN96601.1"/>
    <property type="molecule type" value="Genomic_DNA"/>
</dbReference>
<dbReference type="Gene3D" id="3.20.20.70">
    <property type="entry name" value="Aldolase class I"/>
    <property type="match status" value="1"/>
</dbReference>
<proteinExistence type="predicted"/>
<comment type="cofactor">
    <cofactor evidence="5">
        <name>[4Fe-4S] cluster</name>
        <dbReference type="ChEBI" id="CHEBI:49883"/>
    </cofactor>
    <text evidence="5">Binds 1 [4Fe-4S] cluster. The cluster is coordinated with 3 cysteines and an exchangeable S-adenosyl-L-methionine.</text>
</comment>
<name>A0A1J4SAX5_9BACT</name>
<feature type="binding site" evidence="5">
    <location>
        <position position="84"/>
    </location>
    <ligand>
        <name>[4Fe-4S] cluster</name>
        <dbReference type="ChEBI" id="CHEBI:49883"/>
        <note>4Fe-4S-S-AdoMet</note>
    </ligand>
</feature>
<evidence type="ECO:0000313" key="7">
    <source>
        <dbReference type="EMBL" id="OIN96601.1"/>
    </source>
</evidence>
<evidence type="ECO:0000256" key="5">
    <source>
        <dbReference type="PIRSR" id="PIRSR004869-50"/>
    </source>
</evidence>
<dbReference type="PANTHER" id="PTHR43075">
    <property type="entry name" value="FORMATE LYASE ACTIVATING ENZYME, PUTATIVE (AFU_ORTHOLOGUE AFUA_2G15630)-RELATED"/>
    <property type="match status" value="1"/>
</dbReference>
<evidence type="ECO:0000259" key="6">
    <source>
        <dbReference type="Pfam" id="PF04055"/>
    </source>
</evidence>
<feature type="binding site" evidence="5">
    <location>
        <position position="87"/>
    </location>
    <ligand>
        <name>[4Fe-4S] cluster</name>
        <dbReference type="ChEBI" id="CHEBI:49883"/>
        <note>4Fe-4S-S-AdoMet</note>
    </ligand>
</feature>
<keyword evidence="1 5" id="KW-0949">S-adenosyl-L-methionine</keyword>
<feature type="domain" description="Radical SAM core" evidence="6">
    <location>
        <begin position="75"/>
        <end position="207"/>
    </location>
</feature>
<evidence type="ECO:0000256" key="4">
    <source>
        <dbReference type="ARBA" id="ARBA00023014"/>
    </source>
</evidence>
<keyword evidence="2 5" id="KW-0479">Metal-binding</keyword>
<keyword evidence="3 5" id="KW-0408">Iron</keyword>
<dbReference type="SFLD" id="SFLDS00029">
    <property type="entry name" value="Radical_SAM"/>
    <property type="match status" value="1"/>
</dbReference>
<protein>
    <submittedName>
        <fullName evidence="7">Radical SAM protein</fullName>
    </submittedName>
</protein>
<dbReference type="Proteomes" id="UP000182278">
    <property type="component" value="Unassembled WGS sequence"/>
</dbReference>
<dbReference type="InterPro" id="IPR040085">
    <property type="entry name" value="MJ0674-like"/>
</dbReference>
<dbReference type="SFLD" id="SFLDG01099">
    <property type="entry name" value="Uncharacterised_Radical_SAM_Su"/>
    <property type="match status" value="1"/>
</dbReference>
<dbReference type="GO" id="GO:0051536">
    <property type="term" value="F:iron-sulfur cluster binding"/>
    <property type="evidence" value="ECO:0007669"/>
    <property type="project" value="UniProtKB-KW"/>
</dbReference>
<dbReference type="PIRSF" id="PIRSF004869">
    <property type="entry name" value="PflX_prd"/>
    <property type="match status" value="1"/>
</dbReference>
<dbReference type="InterPro" id="IPR016431">
    <property type="entry name" value="Pyrv-formate_lyase-activ_prd"/>
</dbReference>